<gene>
    <name evidence="4" type="ORF">BIGA_1652</name>
</gene>
<dbReference type="NCBIfam" id="TIGR02543">
    <property type="entry name" value="List_Bact_rpt"/>
    <property type="match status" value="1"/>
</dbReference>
<protein>
    <submittedName>
        <fullName evidence="4">Peptidase family C69</fullName>
    </submittedName>
</protein>
<dbReference type="InterPro" id="IPR043708">
    <property type="entry name" value="DUF5648"/>
</dbReference>
<dbReference type="Pfam" id="PF09479">
    <property type="entry name" value="Flg_new"/>
    <property type="match status" value="2"/>
</dbReference>
<feature type="chain" id="PRO_5001818460" evidence="2">
    <location>
        <begin position="34"/>
        <end position="679"/>
    </location>
</feature>
<comment type="subcellular location">
    <subcellularLocation>
        <location evidence="1">Cell envelope</location>
    </subcellularLocation>
</comment>
<evidence type="ECO:0000313" key="4">
    <source>
        <dbReference type="EMBL" id="KFI59976.1"/>
    </source>
</evidence>
<dbReference type="AlphaFoldDB" id="A0A087AMH6"/>
<dbReference type="eggNOG" id="COG3757">
    <property type="taxonomic scope" value="Bacteria"/>
</dbReference>
<dbReference type="InterPro" id="IPR013378">
    <property type="entry name" value="InlB-like_B-rpt"/>
</dbReference>
<dbReference type="GO" id="GO:0030313">
    <property type="term" value="C:cell envelope"/>
    <property type="evidence" value="ECO:0007669"/>
    <property type="project" value="UniProtKB-SubCell"/>
</dbReference>
<keyword evidence="2" id="KW-0732">Signal</keyword>
<dbReference type="Proteomes" id="UP000029046">
    <property type="component" value="Unassembled WGS sequence"/>
</dbReference>
<feature type="signal peptide" evidence="2">
    <location>
        <begin position="1"/>
        <end position="33"/>
    </location>
</feature>
<accession>A0A087AMH6</accession>
<name>A0A087AMH6_9BIFI</name>
<sequence>MTGNNKIWRAPIAGLASVAMLATVGVSALTANAADVEFTFEGNGLTFNNGKSEFTVEDSNDNGKLDSSEIQLATSALEGSHAAFTGWYTTDQYGAPDTAVQPGVTTNTTVYAHWSETRYQVTFDGDGVTLSDNDPVTLAYRDDVLDQVASWQVPTDYAYDDDHMLTGWTSVQTGAAVKPDDDLSGILPKTGTTIALKAAWKESTYVTFRAHDLWGETERHVELNGKTDDVNIETPLNEPFQGTVPTAAFVYADKTVAATQFVKDKDKKVVFNASDVVTENSNTVWCPATPGAESYTVTFTTGNAEAGYSDAPETQMVEKGNKVSKPADPTLKDSDSYKYEFAGWYDTTSGKEYDFNTPVSGNLNLQAYFKVSEMKVTFDPVSAGSKVIEQWYGDGDAFKAPAAPERDGYVFAGWMAPTDGTKLTLESEPENAPQGQLTYIVSDGEDGVLSATLGPLYEALWTPEPEAGEKLGTLEGYVDVNLDPETQDLYTAASYEQYVADFQDYLAKKAELAKGGYTKAEYSEMLQMLNGIQSKLVEVGDTDLYRVYNPNNGDHYFTTDTGEYKALVAMGWQAEGAPYKVVLNRVTKFGTPIYSAYNPNTGEHLLTEKGEAEALAQVGWVKEGIKFYTVQNGSESVVRVYNPNTNGPAHLYTDASEANGLAKIGWSIDNNGAPVFTLD</sequence>
<feature type="domain" description="DUF5648" evidence="3">
    <location>
        <begin position="544"/>
        <end position="668"/>
    </location>
</feature>
<evidence type="ECO:0000256" key="1">
    <source>
        <dbReference type="ARBA" id="ARBA00004196"/>
    </source>
</evidence>
<dbReference type="Pfam" id="PF18885">
    <property type="entry name" value="DUF5648"/>
    <property type="match status" value="1"/>
</dbReference>
<dbReference type="EMBL" id="JGYX01000007">
    <property type="protein sequence ID" value="KFI59976.1"/>
    <property type="molecule type" value="Genomic_DNA"/>
</dbReference>
<dbReference type="Gene3D" id="2.60.40.4270">
    <property type="entry name" value="Listeria-Bacteroides repeat domain"/>
    <property type="match status" value="2"/>
</dbReference>
<reference evidence="4 5" key="1">
    <citation type="submission" date="2014-03" db="EMBL/GenBank/DDBJ databases">
        <title>Genomics of Bifidobacteria.</title>
        <authorList>
            <person name="Ventura M."/>
            <person name="Milani C."/>
            <person name="Lugli G.A."/>
        </authorList>
    </citation>
    <scope>NUCLEOTIDE SEQUENCE [LARGE SCALE GENOMIC DNA]</scope>
    <source>
        <strain evidence="4 5">LMG 11586</strain>
    </source>
</reference>
<evidence type="ECO:0000256" key="2">
    <source>
        <dbReference type="SAM" id="SignalP"/>
    </source>
</evidence>
<evidence type="ECO:0000313" key="5">
    <source>
        <dbReference type="Proteomes" id="UP000029046"/>
    </source>
</evidence>
<dbReference type="InterPro" id="IPR042229">
    <property type="entry name" value="Listeria/Bacterioides_rpt_sf"/>
</dbReference>
<organism evidence="4 5">
    <name type="scientific">Bifidobacterium pullorum subsp. gallinarum</name>
    <dbReference type="NCBI Taxonomy" id="78344"/>
    <lineage>
        <taxon>Bacteria</taxon>
        <taxon>Bacillati</taxon>
        <taxon>Actinomycetota</taxon>
        <taxon>Actinomycetes</taxon>
        <taxon>Bifidobacteriales</taxon>
        <taxon>Bifidobacteriaceae</taxon>
        <taxon>Bifidobacterium</taxon>
    </lineage>
</organism>
<dbReference type="PROSITE" id="PS00018">
    <property type="entry name" value="EF_HAND_1"/>
    <property type="match status" value="1"/>
</dbReference>
<keyword evidence="5" id="KW-1185">Reference proteome</keyword>
<dbReference type="InterPro" id="IPR018247">
    <property type="entry name" value="EF_Hand_1_Ca_BS"/>
</dbReference>
<comment type="caution">
    <text evidence="4">The sequence shown here is derived from an EMBL/GenBank/DDBJ whole genome shotgun (WGS) entry which is preliminary data.</text>
</comment>
<proteinExistence type="predicted"/>
<evidence type="ECO:0000259" key="3">
    <source>
        <dbReference type="Pfam" id="PF18885"/>
    </source>
</evidence>